<feature type="domain" description="Fumarylacetoacetase-like C-terminal" evidence="1">
    <location>
        <begin position="83"/>
        <end position="322"/>
    </location>
</feature>
<dbReference type="Pfam" id="PF01557">
    <property type="entry name" value="FAA_hydrolase"/>
    <property type="match status" value="1"/>
</dbReference>
<dbReference type="PANTHER" id="PTHR43211">
    <property type="entry name" value="FUMARYLACETOACETATE HYDROLASE"/>
    <property type="match status" value="1"/>
</dbReference>
<dbReference type="PANTHER" id="PTHR43211:SF1">
    <property type="entry name" value="BLL6422 PROTEIN"/>
    <property type="match status" value="1"/>
</dbReference>
<dbReference type="Proteomes" id="UP000519897">
    <property type="component" value="Unassembled WGS sequence"/>
</dbReference>
<accession>A0A7W6LIN9</accession>
<dbReference type="EC" id="3.7.1.2" evidence="3"/>
<dbReference type="EMBL" id="JACIEC010000005">
    <property type="protein sequence ID" value="MBB4144951.1"/>
    <property type="molecule type" value="Genomic_DNA"/>
</dbReference>
<name>A0A7W6LIN9_9HYPH</name>
<dbReference type="Gene3D" id="3.90.850.10">
    <property type="entry name" value="Fumarylacetoacetase-like, C-terminal domain"/>
    <property type="match status" value="1"/>
</dbReference>
<reference evidence="3 4" key="1">
    <citation type="submission" date="2020-08" db="EMBL/GenBank/DDBJ databases">
        <title>Genomic Encyclopedia of Type Strains, Phase IV (KMG-IV): sequencing the most valuable type-strain genomes for metagenomic binning, comparative biology and taxonomic classification.</title>
        <authorList>
            <person name="Goeker M."/>
        </authorList>
    </citation>
    <scope>NUCLEOTIDE SEQUENCE [LARGE SCALE GENOMIC DNA]</scope>
    <source>
        <strain evidence="3 4">DSM 29514</strain>
    </source>
</reference>
<comment type="caution">
    <text evidence="3">The sequence shown here is derived from an EMBL/GenBank/DDBJ whole genome shotgun (WGS) entry which is preliminary data.</text>
</comment>
<organism evidence="3 4">
    <name type="scientific">Rhizobium rhizoryzae</name>
    <dbReference type="NCBI Taxonomy" id="451876"/>
    <lineage>
        <taxon>Bacteria</taxon>
        <taxon>Pseudomonadati</taxon>
        <taxon>Pseudomonadota</taxon>
        <taxon>Alphaproteobacteria</taxon>
        <taxon>Hyphomicrobiales</taxon>
        <taxon>Rhizobiaceae</taxon>
        <taxon>Rhizobium/Agrobacterium group</taxon>
        <taxon>Rhizobium</taxon>
    </lineage>
</organism>
<dbReference type="InterPro" id="IPR041072">
    <property type="entry name" value="FAA_hydro_N"/>
</dbReference>
<keyword evidence="3" id="KW-0378">Hydrolase</keyword>
<protein>
    <submittedName>
        <fullName evidence="3">Fumarylacetoacetate (FAA) hydrolase</fullName>
        <ecNumber evidence="3">3.7.1.2</ecNumber>
    </submittedName>
</protein>
<gene>
    <name evidence="3" type="ORF">GGQ72_003513</name>
</gene>
<proteinExistence type="predicted"/>
<dbReference type="InterPro" id="IPR036663">
    <property type="entry name" value="Fumarylacetoacetase_C_sf"/>
</dbReference>
<dbReference type="Pfam" id="PF18288">
    <property type="entry name" value="FAA_hydro_N_2"/>
    <property type="match status" value="1"/>
</dbReference>
<evidence type="ECO:0000313" key="4">
    <source>
        <dbReference type="Proteomes" id="UP000519897"/>
    </source>
</evidence>
<dbReference type="InterPro" id="IPR011234">
    <property type="entry name" value="Fumarylacetoacetase-like_C"/>
</dbReference>
<dbReference type="RefSeq" id="WP_062556814.1">
    <property type="nucleotide sequence ID" value="NZ_CP049249.1"/>
</dbReference>
<evidence type="ECO:0000313" key="3">
    <source>
        <dbReference type="EMBL" id="MBB4144951.1"/>
    </source>
</evidence>
<evidence type="ECO:0000259" key="1">
    <source>
        <dbReference type="Pfam" id="PF01557"/>
    </source>
</evidence>
<feature type="domain" description="Fumarylacetoacetase N-terminal" evidence="2">
    <location>
        <begin position="1"/>
        <end position="77"/>
    </location>
</feature>
<evidence type="ECO:0000259" key="2">
    <source>
        <dbReference type="Pfam" id="PF18288"/>
    </source>
</evidence>
<dbReference type="SUPFAM" id="SSF56529">
    <property type="entry name" value="FAH"/>
    <property type="match status" value="1"/>
</dbReference>
<dbReference type="AlphaFoldDB" id="A0A7W6LIN9"/>
<keyword evidence="4" id="KW-1185">Reference proteome</keyword>
<dbReference type="GO" id="GO:0004334">
    <property type="term" value="F:fumarylacetoacetase activity"/>
    <property type="evidence" value="ECO:0007669"/>
    <property type="project" value="UniProtKB-EC"/>
</dbReference>
<sequence>MRFATLPDGSPDGRLHLISRDNAFAVAAEACTTLQSLLENWDALIPHLEAQSSALNSGQAKTAFSFEPTSALAPLPRAWQWLDGSAFDSHGDLLASVFGFDAKQGNPDTILMYQGISDRFLAPTETAVFPREDDQIDFEGEFGVIVDKVPMGVSPEQAGRHIRLLVQINDWSLRAIGPHEMKTGFGVLRCKPRCSMAPVAVTPDELGASWRDYQLDIDLAVDFRGERFGAANGYAMSAGFDRLVAHAAYSRDLVAGTVIGSGTVSNATYREVGSSCIAERRGIEILDHGQASTPFMRNGEYVRMEARLPGGQPLFGAIDQTVSVL</sequence>